<dbReference type="AlphaFoldDB" id="A0A3R9RPU1"/>
<dbReference type="RefSeq" id="WP_153184002.1">
    <property type="nucleotide sequence ID" value="NZ_RCOS01000072.1"/>
</dbReference>
<sequence>MEKITIPAAFVLGLLYGRKSKAISIQVNPRIIFLPLDPELPSKPESQDKIAEELINHGIPREIADQIIAKAGEVADALYKLELSRWMLREASRALDERRISTKIYRSIIRRYMEEFVVTEEEIETKRAEFETILRTIVRKEPAKKI</sequence>
<accession>A0A3R9RPU1</accession>
<proteinExistence type="predicted"/>
<reference evidence="1 2" key="1">
    <citation type="submission" date="2018-10" db="EMBL/GenBank/DDBJ databases">
        <title>Co-occurring genomic capacity for anaerobic methane metabolism and dissimilatory sulfite reduction discovered in the Korarchaeota.</title>
        <authorList>
            <person name="Mckay L.J."/>
            <person name="Dlakic M."/>
            <person name="Fields M.W."/>
            <person name="Delmont T.O."/>
            <person name="Eren A.M."/>
            <person name="Jay Z.J."/>
            <person name="Klingelsmith K.B."/>
            <person name="Rusch D.B."/>
            <person name="Inskeep W.P."/>
        </authorList>
    </citation>
    <scope>NUCLEOTIDE SEQUENCE [LARGE SCALE GENOMIC DNA]</scope>
    <source>
        <strain evidence="1 2">MDKW</strain>
    </source>
</reference>
<name>A0A3R9RPU1_9CREN</name>
<comment type="caution">
    <text evidence="1">The sequence shown here is derived from an EMBL/GenBank/DDBJ whole genome shotgun (WGS) entry which is preliminary data.</text>
</comment>
<dbReference type="Proteomes" id="UP000277582">
    <property type="component" value="Unassembled WGS sequence"/>
</dbReference>
<gene>
    <name evidence="1" type="ORF">D6D85_05900</name>
</gene>
<dbReference type="EMBL" id="RCOS01000072">
    <property type="protein sequence ID" value="RSN75572.1"/>
    <property type="molecule type" value="Genomic_DNA"/>
</dbReference>
<evidence type="ECO:0000313" key="1">
    <source>
        <dbReference type="EMBL" id="RSN75572.1"/>
    </source>
</evidence>
<keyword evidence="2" id="KW-1185">Reference proteome</keyword>
<dbReference type="OrthoDB" id="386844at2157"/>
<evidence type="ECO:0000313" key="2">
    <source>
        <dbReference type="Proteomes" id="UP000277582"/>
    </source>
</evidence>
<protein>
    <submittedName>
        <fullName evidence="1">Uncharacterized protein</fullName>
    </submittedName>
</protein>
<organism evidence="1 2">
    <name type="scientific">Candidatus Methanodesulfokora washburnensis</name>
    <dbReference type="NCBI Taxonomy" id="2478471"/>
    <lineage>
        <taxon>Archaea</taxon>
        <taxon>Thermoproteota</taxon>
        <taxon>Candidatus Korarchaeia</taxon>
        <taxon>Candidatus Korarchaeia incertae sedis</taxon>
        <taxon>Candidatus Methanodesulfokora</taxon>
    </lineage>
</organism>